<feature type="region of interest" description="Disordered" evidence="1">
    <location>
        <begin position="43"/>
        <end position="115"/>
    </location>
</feature>
<reference evidence="2" key="1">
    <citation type="journal article" date="2022" name="Int. J. Mol. Sci.">
        <title>Draft Genome of Tanacetum Coccineum: Genomic Comparison of Closely Related Tanacetum-Family Plants.</title>
        <authorList>
            <person name="Yamashiro T."/>
            <person name="Shiraishi A."/>
            <person name="Nakayama K."/>
            <person name="Satake H."/>
        </authorList>
    </citation>
    <scope>NUCLEOTIDE SEQUENCE</scope>
</reference>
<name>A0ABQ5I3D4_9ASTR</name>
<protein>
    <submittedName>
        <fullName evidence="2">Uncharacterized protein</fullName>
    </submittedName>
</protein>
<proteinExistence type="predicted"/>
<keyword evidence="3" id="KW-1185">Reference proteome</keyword>
<dbReference type="EMBL" id="BQNB010020246">
    <property type="protein sequence ID" value="GJT93893.1"/>
    <property type="molecule type" value="Genomic_DNA"/>
</dbReference>
<reference evidence="2" key="2">
    <citation type="submission" date="2022-01" db="EMBL/GenBank/DDBJ databases">
        <authorList>
            <person name="Yamashiro T."/>
            <person name="Shiraishi A."/>
            <person name="Satake H."/>
            <person name="Nakayama K."/>
        </authorList>
    </citation>
    <scope>NUCLEOTIDE SEQUENCE</scope>
</reference>
<evidence type="ECO:0000256" key="1">
    <source>
        <dbReference type="SAM" id="MobiDB-lite"/>
    </source>
</evidence>
<evidence type="ECO:0000313" key="3">
    <source>
        <dbReference type="Proteomes" id="UP001151760"/>
    </source>
</evidence>
<feature type="compositionally biased region" description="Basic and acidic residues" evidence="1">
    <location>
        <begin position="68"/>
        <end position="81"/>
    </location>
</feature>
<evidence type="ECO:0000313" key="2">
    <source>
        <dbReference type="EMBL" id="GJT93893.1"/>
    </source>
</evidence>
<accession>A0ABQ5I3D4</accession>
<organism evidence="2 3">
    <name type="scientific">Tanacetum coccineum</name>
    <dbReference type="NCBI Taxonomy" id="301880"/>
    <lineage>
        <taxon>Eukaryota</taxon>
        <taxon>Viridiplantae</taxon>
        <taxon>Streptophyta</taxon>
        <taxon>Embryophyta</taxon>
        <taxon>Tracheophyta</taxon>
        <taxon>Spermatophyta</taxon>
        <taxon>Magnoliopsida</taxon>
        <taxon>eudicotyledons</taxon>
        <taxon>Gunneridae</taxon>
        <taxon>Pentapetalae</taxon>
        <taxon>asterids</taxon>
        <taxon>campanulids</taxon>
        <taxon>Asterales</taxon>
        <taxon>Asteraceae</taxon>
        <taxon>Asteroideae</taxon>
        <taxon>Anthemideae</taxon>
        <taxon>Anthemidinae</taxon>
        <taxon>Tanacetum</taxon>
    </lineage>
</organism>
<gene>
    <name evidence="2" type="ORF">Tco_1082738</name>
</gene>
<sequence length="115" mass="13374">MENNKSIDRSVQQKNLYKALVDTYESEKDILITYGDTVTLKRCRDDEDEDEEPSARSIRGPESTQAKELIHADEDLEEPAHQEFNTRFTEDQPVDETTKHPDLFQKPTHNLNSRP</sequence>
<dbReference type="Proteomes" id="UP001151760">
    <property type="component" value="Unassembled WGS sequence"/>
</dbReference>
<comment type="caution">
    <text evidence="2">The sequence shown here is derived from an EMBL/GenBank/DDBJ whole genome shotgun (WGS) entry which is preliminary data.</text>
</comment>